<dbReference type="SUPFAM" id="SSF54637">
    <property type="entry name" value="Thioesterase/thiol ester dehydrase-isomerase"/>
    <property type="match status" value="1"/>
</dbReference>
<dbReference type="EMBL" id="CP060286">
    <property type="protein sequence ID" value="QNK42651.1"/>
    <property type="molecule type" value="Genomic_DNA"/>
</dbReference>
<dbReference type="Gene3D" id="3.10.129.10">
    <property type="entry name" value="Hotdog Thioesterase"/>
    <property type="match status" value="1"/>
</dbReference>
<keyword evidence="2" id="KW-0378">Hydrolase</keyword>
<dbReference type="GO" id="GO:0047617">
    <property type="term" value="F:fatty acyl-CoA hydrolase activity"/>
    <property type="evidence" value="ECO:0007669"/>
    <property type="project" value="TreeGrafter"/>
</dbReference>
<dbReference type="Proteomes" id="UP000515909">
    <property type="component" value="Chromosome"/>
</dbReference>
<dbReference type="KEGG" id="cfem:HCR03_15250"/>
<evidence type="ECO:0000313" key="3">
    <source>
        <dbReference type="EMBL" id="QNK42651.1"/>
    </source>
</evidence>
<evidence type="ECO:0000256" key="2">
    <source>
        <dbReference type="ARBA" id="ARBA00022801"/>
    </source>
</evidence>
<comment type="similarity">
    <text evidence="1">Belongs to the 4-hydroxybenzoyl-CoA thioesterase family.</text>
</comment>
<proteinExistence type="inferred from homology"/>
<dbReference type="PIRSF" id="PIRSF003230">
    <property type="entry name" value="YbgC"/>
    <property type="match status" value="1"/>
</dbReference>
<name>A0A7G8TGB0_9FIRM</name>
<accession>A0A7G8TGB0</accession>
<gene>
    <name evidence="3" type="ORF">HCR03_15250</name>
</gene>
<dbReference type="OrthoDB" id="9800856at2"/>
<organism evidence="3 4">
    <name type="scientific">Caproicibacter fermentans</name>
    <dbReference type="NCBI Taxonomy" id="2576756"/>
    <lineage>
        <taxon>Bacteria</taxon>
        <taxon>Bacillati</taxon>
        <taxon>Bacillota</taxon>
        <taxon>Clostridia</taxon>
        <taxon>Eubacteriales</taxon>
        <taxon>Acutalibacteraceae</taxon>
        <taxon>Caproicibacter</taxon>
    </lineage>
</organism>
<dbReference type="PANTHER" id="PTHR31793">
    <property type="entry name" value="4-HYDROXYBENZOYL-COA THIOESTERASE FAMILY MEMBER"/>
    <property type="match status" value="1"/>
</dbReference>
<dbReference type="InterPro" id="IPR006684">
    <property type="entry name" value="YbgC/YbaW"/>
</dbReference>
<dbReference type="AlphaFoldDB" id="A0A7G8TGB0"/>
<protein>
    <submittedName>
        <fullName evidence="3">Acyl-CoA thioesterase</fullName>
    </submittedName>
</protein>
<dbReference type="Pfam" id="PF13279">
    <property type="entry name" value="4HBT_2"/>
    <property type="match status" value="1"/>
</dbReference>
<sequence length="125" mass="14329">MGIIHHSNTIRWMEEARIDFLEQIGWGYKKLEDDGLMIPVTEVSCRYKSPVRFGDTVRISVRVSAYQGVRMTIDYRITDLSTGSLRATGRSGHCFCNREGRPIRLKKFSEDFDRLLSGLARAEAD</sequence>
<dbReference type="InterPro" id="IPR029069">
    <property type="entry name" value="HotDog_dom_sf"/>
</dbReference>
<evidence type="ECO:0000313" key="4">
    <source>
        <dbReference type="Proteomes" id="UP000515909"/>
    </source>
</evidence>
<dbReference type="CDD" id="cd00586">
    <property type="entry name" value="4HBT"/>
    <property type="match status" value="1"/>
</dbReference>
<dbReference type="PANTHER" id="PTHR31793:SF27">
    <property type="entry name" value="NOVEL THIOESTERASE SUPERFAMILY DOMAIN AND SAPOSIN A-TYPE DOMAIN CONTAINING PROTEIN (0610012H03RIK)"/>
    <property type="match status" value="1"/>
</dbReference>
<evidence type="ECO:0000256" key="1">
    <source>
        <dbReference type="ARBA" id="ARBA00005953"/>
    </source>
</evidence>
<dbReference type="InterPro" id="IPR050563">
    <property type="entry name" value="4-hydroxybenzoyl-CoA_TE"/>
</dbReference>
<reference evidence="3 4" key="1">
    <citation type="submission" date="2020-08" db="EMBL/GenBank/DDBJ databases">
        <title>The isolate Caproiciproducens sp. 7D4C2 produces n-caproate at mildly acidic conditions from hexoses: genome and rBOX comparison with related strains and chain-elongating bacteria.</title>
        <authorList>
            <person name="Esquivel-Elizondo S."/>
            <person name="Bagci C."/>
            <person name="Temovska M."/>
            <person name="Jeon B.S."/>
            <person name="Bessarab I."/>
            <person name="Williams R.B.H."/>
            <person name="Huson D.H."/>
            <person name="Angenent L.T."/>
        </authorList>
    </citation>
    <scope>NUCLEOTIDE SEQUENCE [LARGE SCALE GENOMIC DNA]</scope>
    <source>
        <strain evidence="3 4">7D4C2</strain>
    </source>
</reference>